<keyword evidence="1" id="KW-0805">Transcription regulation</keyword>
<evidence type="ECO:0000259" key="4">
    <source>
        <dbReference type="PROSITE" id="PS51118"/>
    </source>
</evidence>
<dbReference type="Pfam" id="PF01638">
    <property type="entry name" value="HxlR"/>
    <property type="match status" value="1"/>
</dbReference>
<evidence type="ECO:0000256" key="2">
    <source>
        <dbReference type="ARBA" id="ARBA00023125"/>
    </source>
</evidence>
<comment type="caution">
    <text evidence="5">The sequence shown here is derived from an EMBL/GenBank/DDBJ whole genome shotgun (WGS) entry which is preliminary data.</text>
</comment>
<dbReference type="InterPro" id="IPR002577">
    <property type="entry name" value="HTH_HxlR"/>
</dbReference>
<feature type="domain" description="HTH hxlR-type" evidence="4">
    <location>
        <begin position="9"/>
        <end position="107"/>
    </location>
</feature>
<dbReference type="GO" id="GO:0003677">
    <property type="term" value="F:DNA binding"/>
    <property type="evidence" value="ECO:0007669"/>
    <property type="project" value="UniProtKB-KW"/>
</dbReference>
<organism evidence="5 6">
    <name type="scientific">Phascolarctobacterium succinatutens</name>
    <dbReference type="NCBI Taxonomy" id="626940"/>
    <lineage>
        <taxon>Bacteria</taxon>
        <taxon>Bacillati</taxon>
        <taxon>Bacillota</taxon>
        <taxon>Negativicutes</taxon>
        <taxon>Acidaminococcales</taxon>
        <taxon>Acidaminococcaceae</taxon>
        <taxon>Phascolarctobacterium</taxon>
    </lineage>
</organism>
<keyword evidence="2" id="KW-0238">DNA-binding</keyword>
<sequence length="129" mass="14381">MKDTININCPVAATLQLIGGKYKALLLWHLSGKILRFNELRRLVPEATPKMLTQQLRELEGDGLIARKVYAVVPPKVEYSLTPRGESLFPILQAMYAWGSKLLEGEGICPECSMKPVEAGHCCCHDKTE</sequence>
<dbReference type="Proteomes" id="UP000186777">
    <property type="component" value="Unassembled WGS sequence"/>
</dbReference>
<dbReference type="PANTHER" id="PTHR33204">
    <property type="entry name" value="TRANSCRIPTIONAL REGULATOR, MARR FAMILY"/>
    <property type="match status" value="1"/>
</dbReference>
<proteinExistence type="predicted"/>
<dbReference type="Gene3D" id="1.10.10.10">
    <property type="entry name" value="Winged helix-like DNA-binding domain superfamily/Winged helix DNA-binding domain"/>
    <property type="match status" value="1"/>
</dbReference>
<name>A0A1Q6R174_9FIRM</name>
<dbReference type="SUPFAM" id="SSF46785">
    <property type="entry name" value="Winged helix' DNA-binding domain"/>
    <property type="match status" value="1"/>
</dbReference>
<dbReference type="RefSeq" id="WP_303680552.1">
    <property type="nucleotide sequence ID" value="NZ_DAWEJP010000003.1"/>
</dbReference>
<evidence type="ECO:0000313" key="5">
    <source>
        <dbReference type="EMBL" id="OLA36138.1"/>
    </source>
</evidence>
<dbReference type="PANTHER" id="PTHR33204:SF29">
    <property type="entry name" value="TRANSCRIPTIONAL REGULATOR"/>
    <property type="match status" value="1"/>
</dbReference>
<dbReference type="InterPro" id="IPR036390">
    <property type="entry name" value="WH_DNA-bd_sf"/>
</dbReference>
<reference evidence="5 6" key="1">
    <citation type="journal article" date="2016" name="Nat. Biotechnol.">
        <title>Measurement of bacterial replication rates in microbial communities.</title>
        <authorList>
            <person name="Brown C.T."/>
            <person name="Olm M.R."/>
            <person name="Thomas B.C."/>
            <person name="Banfield J.F."/>
        </authorList>
    </citation>
    <scope>NUCLEOTIDE SEQUENCE [LARGE SCALE GENOMIC DNA]</scope>
    <source>
        <strain evidence="5">46_33</strain>
    </source>
</reference>
<dbReference type="EMBL" id="MNTG01000048">
    <property type="protein sequence ID" value="OLA36138.1"/>
    <property type="molecule type" value="Genomic_DNA"/>
</dbReference>
<gene>
    <name evidence="5" type="ORF">BHW43_10925</name>
</gene>
<accession>A0A1Q6R174</accession>
<dbReference type="AlphaFoldDB" id="A0A1Q6R174"/>
<keyword evidence="3" id="KW-0804">Transcription</keyword>
<evidence type="ECO:0000256" key="1">
    <source>
        <dbReference type="ARBA" id="ARBA00023015"/>
    </source>
</evidence>
<dbReference type="PROSITE" id="PS51118">
    <property type="entry name" value="HTH_HXLR"/>
    <property type="match status" value="1"/>
</dbReference>
<dbReference type="STRING" id="626940.BHW43_10925"/>
<evidence type="ECO:0000256" key="3">
    <source>
        <dbReference type="ARBA" id="ARBA00023163"/>
    </source>
</evidence>
<evidence type="ECO:0000313" key="6">
    <source>
        <dbReference type="Proteomes" id="UP000186777"/>
    </source>
</evidence>
<dbReference type="InterPro" id="IPR036388">
    <property type="entry name" value="WH-like_DNA-bd_sf"/>
</dbReference>
<protein>
    <submittedName>
        <fullName evidence="5">Transcriptional regulator</fullName>
    </submittedName>
</protein>